<accession>A0A239GZ58</accession>
<dbReference type="Proteomes" id="UP000198426">
    <property type="component" value="Unassembled WGS sequence"/>
</dbReference>
<dbReference type="RefSeq" id="WP_089232765.1">
    <property type="nucleotide sequence ID" value="NZ_FZOY01000003.1"/>
</dbReference>
<gene>
    <name evidence="2" type="ORF">SAMN05421757_103165</name>
</gene>
<evidence type="ECO:0000313" key="3">
    <source>
        <dbReference type="Proteomes" id="UP000198426"/>
    </source>
</evidence>
<dbReference type="OrthoDB" id="256753at2"/>
<evidence type="ECO:0000259" key="1">
    <source>
        <dbReference type="Pfam" id="PF10005"/>
    </source>
</evidence>
<dbReference type="InterPro" id="IPR031321">
    <property type="entry name" value="UCP012641"/>
</dbReference>
<keyword evidence="3" id="KW-1185">Reference proteome</keyword>
<sequence length="326" mass="36050">MQLYTCPACNARLYFRNSVCGACGTAVSYDDTQDAFVTGAVPCANVDRIGCNWVGDPEADGLCRSCQMTDVVPDLSIEPNQELWAEGEVAKRWALANLARWGWFGAEDTGQLPAFHFKSERTRKGREHVTMGHAAGVITLNVAEADDAIRVRNREMLDEDYRTMLGHLRHELAHFLFERLAEDPAFPEAFRALFGDERADYGEALERHYADGPRAGWQEIFITPYASAHPHEDWAETVAHLIHLTDIVDTAAAVQVAWPTAASVPADAYATTDAEALIVSAVDLGMALNQVNRAMGLADLYPFVLTDAVRDKLEFAHGWLNRKARG</sequence>
<dbReference type="Pfam" id="PF15887">
    <property type="entry name" value="Peptidase_Mx"/>
    <property type="match status" value="1"/>
</dbReference>
<dbReference type="Pfam" id="PF10005">
    <property type="entry name" value="Zn_ribbon_DZR_6"/>
    <property type="match status" value="1"/>
</dbReference>
<evidence type="ECO:0000313" key="2">
    <source>
        <dbReference type="EMBL" id="SNS74145.1"/>
    </source>
</evidence>
<dbReference type="PIRSF" id="PIRSF012641">
    <property type="entry name" value="UCP012641"/>
    <property type="match status" value="1"/>
</dbReference>
<dbReference type="Gene3D" id="3.40.390.70">
    <property type="match status" value="1"/>
</dbReference>
<feature type="domain" description="Zinc-ribbon" evidence="1">
    <location>
        <begin position="3"/>
        <end position="36"/>
    </location>
</feature>
<dbReference type="InterPro" id="IPR011201">
    <property type="entry name" value="Zinc-ribbon_6_bact"/>
</dbReference>
<protein>
    <recommendedName>
        <fullName evidence="1">Zinc-ribbon domain-containing protein</fullName>
    </recommendedName>
</protein>
<reference evidence="2 3" key="1">
    <citation type="submission" date="2017-06" db="EMBL/GenBank/DDBJ databases">
        <authorList>
            <person name="Kim H.J."/>
            <person name="Triplett B.A."/>
        </authorList>
    </citation>
    <scope>NUCLEOTIDE SEQUENCE [LARGE SCALE GENOMIC DNA]</scope>
    <source>
        <strain evidence="2 3">DSM 29339</strain>
    </source>
</reference>
<dbReference type="EMBL" id="FZOY01000003">
    <property type="protein sequence ID" value="SNS74145.1"/>
    <property type="molecule type" value="Genomic_DNA"/>
</dbReference>
<organism evidence="2 3">
    <name type="scientific">Tropicimonas sediminicola</name>
    <dbReference type="NCBI Taxonomy" id="1031541"/>
    <lineage>
        <taxon>Bacteria</taxon>
        <taxon>Pseudomonadati</taxon>
        <taxon>Pseudomonadota</taxon>
        <taxon>Alphaproteobacteria</taxon>
        <taxon>Rhodobacterales</taxon>
        <taxon>Roseobacteraceae</taxon>
        <taxon>Tropicimonas</taxon>
    </lineage>
</organism>
<dbReference type="AlphaFoldDB" id="A0A239GZ58"/>
<name>A0A239GZ58_9RHOB</name>
<proteinExistence type="predicted"/>